<evidence type="ECO:0000256" key="2">
    <source>
        <dbReference type="SAM" id="Phobius"/>
    </source>
</evidence>
<feature type="region of interest" description="Disordered" evidence="1">
    <location>
        <begin position="125"/>
        <end position="172"/>
    </location>
</feature>
<protein>
    <recommendedName>
        <fullName evidence="5">DUF4190 domain-containing protein</fullName>
    </recommendedName>
</protein>
<dbReference type="Proteomes" id="UP000315440">
    <property type="component" value="Unassembled WGS sequence"/>
</dbReference>
<dbReference type="AlphaFoldDB" id="A0A5C5ZM90"/>
<feature type="transmembrane region" description="Helical" evidence="2">
    <location>
        <begin position="21"/>
        <end position="45"/>
    </location>
</feature>
<accession>A0A5C5ZM90</accession>
<evidence type="ECO:0000313" key="4">
    <source>
        <dbReference type="Proteomes" id="UP000315440"/>
    </source>
</evidence>
<dbReference type="EMBL" id="SJPQ01000003">
    <property type="protein sequence ID" value="TWT87553.1"/>
    <property type="molecule type" value="Genomic_DNA"/>
</dbReference>
<dbReference type="RefSeq" id="WP_197525803.1">
    <property type="nucleotide sequence ID" value="NZ_SJPQ01000003.1"/>
</dbReference>
<proteinExistence type="predicted"/>
<evidence type="ECO:0000313" key="3">
    <source>
        <dbReference type="EMBL" id="TWT87553.1"/>
    </source>
</evidence>
<reference evidence="3 4" key="1">
    <citation type="submission" date="2019-02" db="EMBL/GenBank/DDBJ databases">
        <title>Deep-cultivation of Planctomycetes and their phenomic and genomic characterization uncovers novel biology.</title>
        <authorList>
            <person name="Wiegand S."/>
            <person name="Jogler M."/>
            <person name="Boedeker C."/>
            <person name="Pinto D."/>
            <person name="Vollmers J."/>
            <person name="Rivas-Marin E."/>
            <person name="Kohn T."/>
            <person name="Peeters S.H."/>
            <person name="Heuer A."/>
            <person name="Rast P."/>
            <person name="Oberbeckmann S."/>
            <person name="Bunk B."/>
            <person name="Jeske O."/>
            <person name="Meyerdierks A."/>
            <person name="Storesund J.E."/>
            <person name="Kallscheuer N."/>
            <person name="Luecker S."/>
            <person name="Lage O.M."/>
            <person name="Pohl T."/>
            <person name="Merkel B.J."/>
            <person name="Hornburger P."/>
            <person name="Mueller R.-W."/>
            <person name="Bruemmer F."/>
            <person name="Labrenz M."/>
            <person name="Spormann A.M."/>
            <person name="Op Den Camp H."/>
            <person name="Overmann J."/>
            <person name="Amann R."/>
            <person name="Jetten M.S.M."/>
            <person name="Mascher T."/>
            <person name="Medema M.H."/>
            <person name="Devos D.P."/>
            <person name="Kaster A.-K."/>
            <person name="Ovreas L."/>
            <person name="Rohde M."/>
            <person name="Galperin M.Y."/>
            <person name="Jogler C."/>
        </authorList>
    </citation>
    <scope>NUCLEOTIDE SEQUENCE [LARGE SCALE GENOMIC DNA]</scope>
    <source>
        <strain evidence="3 4">Mal64</strain>
    </source>
</reference>
<gene>
    <name evidence="3" type="ORF">Mal64_30940</name>
</gene>
<dbReference type="Gene3D" id="3.40.50.1980">
    <property type="entry name" value="Nitrogenase molybdenum iron protein domain"/>
    <property type="match status" value="1"/>
</dbReference>
<feature type="compositionally biased region" description="Basic and acidic residues" evidence="1">
    <location>
        <begin position="137"/>
        <end position="167"/>
    </location>
</feature>
<feature type="transmembrane region" description="Helical" evidence="2">
    <location>
        <begin position="65"/>
        <end position="83"/>
    </location>
</feature>
<keyword evidence="4" id="KW-1185">Reference proteome</keyword>
<organism evidence="3 4">
    <name type="scientific">Pseudobythopirellula maris</name>
    <dbReference type="NCBI Taxonomy" id="2527991"/>
    <lineage>
        <taxon>Bacteria</taxon>
        <taxon>Pseudomonadati</taxon>
        <taxon>Planctomycetota</taxon>
        <taxon>Planctomycetia</taxon>
        <taxon>Pirellulales</taxon>
        <taxon>Lacipirellulaceae</taxon>
        <taxon>Pseudobythopirellula</taxon>
    </lineage>
</organism>
<keyword evidence="2" id="KW-0472">Membrane</keyword>
<name>A0A5C5ZM90_9BACT</name>
<sequence length="258" mass="27127">MTEQHATEGIDDQESYRPLSLMAVAGLLLALFSALALVVPSLAYAPWVAVAVSWMAVRRIDANPALLAGRTLALAGVAIAALIGSTEVASRVVEHRTHTAAAHAAAERFLDALSRGDAAGALALTYSSGQTPSPPATHDEHAGHDHEGHDHSEHDHAAHDHDSEEHAAPASSSELDLFLANPIVAKLLGAAETAEAELVKFDPVQKFSSRELGLRALCRVGLPAEAGGETEFAIFFARASLVNGPTSPWRVVRVAEPE</sequence>
<keyword evidence="2" id="KW-0812">Transmembrane</keyword>
<evidence type="ECO:0008006" key="5">
    <source>
        <dbReference type="Google" id="ProtNLM"/>
    </source>
</evidence>
<keyword evidence="2" id="KW-1133">Transmembrane helix</keyword>
<comment type="caution">
    <text evidence="3">The sequence shown here is derived from an EMBL/GenBank/DDBJ whole genome shotgun (WGS) entry which is preliminary data.</text>
</comment>
<evidence type="ECO:0000256" key="1">
    <source>
        <dbReference type="SAM" id="MobiDB-lite"/>
    </source>
</evidence>